<keyword evidence="1" id="KW-1133">Transmembrane helix</keyword>
<keyword evidence="1" id="KW-0812">Transmembrane</keyword>
<keyword evidence="1" id="KW-0472">Membrane</keyword>
<keyword evidence="4" id="KW-1185">Reference proteome</keyword>
<evidence type="ECO:0000256" key="1">
    <source>
        <dbReference type="SAM" id="Phobius"/>
    </source>
</evidence>
<dbReference type="OrthoDB" id="10384881at2759"/>
<protein>
    <submittedName>
        <fullName evidence="2">Uncharacterized protein</fullName>
    </submittedName>
</protein>
<dbReference type="Proteomes" id="UP000055048">
    <property type="component" value="Unassembled WGS sequence"/>
</dbReference>
<evidence type="ECO:0000313" key="2">
    <source>
        <dbReference type="EMBL" id="KRX33963.1"/>
    </source>
</evidence>
<organism evidence="2 4">
    <name type="scientific">Trichinella murrelli</name>
    <dbReference type="NCBI Taxonomy" id="144512"/>
    <lineage>
        <taxon>Eukaryota</taxon>
        <taxon>Metazoa</taxon>
        <taxon>Ecdysozoa</taxon>
        <taxon>Nematoda</taxon>
        <taxon>Enoplea</taxon>
        <taxon>Dorylaimia</taxon>
        <taxon>Trichinellida</taxon>
        <taxon>Trichinellidae</taxon>
        <taxon>Trichinella</taxon>
    </lineage>
</organism>
<accession>A0A0V0T4N5</accession>
<evidence type="ECO:0000313" key="4">
    <source>
        <dbReference type="Proteomes" id="UP000055048"/>
    </source>
</evidence>
<evidence type="ECO:0000313" key="3">
    <source>
        <dbReference type="EMBL" id="KRX34204.1"/>
    </source>
</evidence>
<feature type="transmembrane region" description="Helical" evidence="1">
    <location>
        <begin position="142"/>
        <end position="158"/>
    </location>
</feature>
<proteinExistence type="predicted"/>
<gene>
    <name evidence="2" type="ORF">T05_14844</name>
    <name evidence="3" type="ORF">T05_15374</name>
</gene>
<sequence>MIQVISQLLMNHRTSYLRTANCGILADEFRTLIRLSSADKRLSVNAKRTRSVSHNKVLRSEINTDHLRESDGNFVANKNVHLKSRLNIVYLDLEDHFSYEVYYFGSVLLWLYWHAVNTYITNATTTEISWAKPTKNVTKEKLCKLVIIAICLVVVVFNSFPSGFLYFVALANLFIPLVYGCHENSNKNGKAGEAKIWAFRSHLRWSVLFLSKNQIYFV</sequence>
<name>A0A0V0T4N5_9BILA</name>
<reference evidence="2 4" key="1">
    <citation type="submission" date="2015-01" db="EMBL/GenBank/DDBJ databases">
        <title>Evolution of Trichinella species and genotypes.</title>
        <authorList>
            <person name="Korhonen P.K."/>
            <person name="Edoardo P."/>
            <person name="Giuseppe L.R."/>
            <person name="Gasser R.B."/>
        </authorList>
    </citation>
    <scope>NUCLEOTIDE SEQUENCE [LARGE SCALE GENOMIC DNA]</scope>
    <source>
        <strain evidence="2">ISS417</strain>
    </source>
</reference>
<dbReference type="EMBL" id="JYDJ01000664">
    <property type="protein sequence ID" value="KRX33963.1"/>
    <property type="molecule type" value="Genomic_DNA"/>
</dbReference>
<dbReference type="AlphaFoldDB" id="A0A0V0T4N5"/>
<comment type="caution">
    <text evidence="2">The sequence shown here is derived from an EMBL/GenBank/DDBJ whole genome shotgun (WGS) entry which is preliminary data.</text>
</comment>
<dbReference type="EMBL" id="JYDJ01000609">
    <property type="protein sequence ID" value="KRX34204.1"/>
    <property type="molecule type" value="Genomic_DNA"/>
</dbReference>